<evidence type="ECO:0000256" key="2">
    <source>
        <dbReference type="ARBA" id="ARBA00022737"/>
    </source>
</evidence>
<keyword evidence="5" id="KW-0424">Laminin EGF-like domain</keyword>
<evidence type="ECO:0000256" key="1">
    <source>
        <dbReference type="ARBA" id="ARBA00022729"/>
    </source>
</evidence>
<dbReference type="GO" id="GO:0009887">
    <property type="term" value="P:animal organ morphogenesis"/>
    <property type="evidence" value="ECO:0007669"/>
    <property type="project" value="TreeGrafter"/>
</dbReference>
<dbReference type="InterPro" id="IPR002049">
    <property type="entry name" value="LE_dom"/>
</dbReference>
<dbReference type="InterPro" id="IPR056863">
    <property type="entry name" value="LMN_ATRN_NET-like_EGF"/>
</dbReference>
<keyword evidence="4" id="KW-0325">Glycoprotein</keyword>
<gene>
    <name evidence="7" type="ORF">GDO81_018835</name>
</gene>
<evidence type="ECO:0000256" key="5">
    <source>
        <dbReference type="ARBA" id="ARBA00023292"/>
    </source>
</evidence>
<dbReference type="Pfam" id="PF24973">
    <property type="entry name" value="EGF_LMN_ATRN"/>
    <property type="match status" value="1"/>
</dbReference>
<keyword evidence="2" id="KW-0677">Repeat</keyword>
<dbReference type="SUPFAM" id="SSF57196">
    <property type="entry name" value="EGF/Laminin"/>
    <property type="match status" value="1"/>
</dbReference>
<protein>
    <recommendedName>
        <fullName evidence="6">Laminin EGF-like domain-containing protein</fullName>
    </recommendedName>
</protein>
<dbReference type="Proteomes" id="UP000824782">
    <property type="component" value="Unassembled WGS sequence"/>
</dbReference>
<keyword evidence="1" id="KW-0732">Signal</keyword>
<accession>A0AAV6YKZ9</accession>
<keyword evidence="8" id="KW-1185">Reference proteome</keyword>
<evidence type="ECO:0000313" key="7">
    <source>
        <dbReference type="EMBL" id="KAG8534681.1"/>
    </source>
</evidence>
<reference evidence="7" key="1">
    <citation type="thesis" date="2020" institute="ProQuest LLC" country="789 East Eisenhower Parkway, Ann Arbor, MI, USA">
        <title>Comparative Genomics and Chromosome Evolution.</title>
        <authorList>
            <person name="Mudd A.B."/>
        </authorList>
    </citation>
    <scope>NUCLEOTIDE SEQUENCE</scope>
    <source>
        <strain evidence="7">237g6f4</strain>
        <tissue evidence="7">Blood</tissue>
    </source>
</reference>
<dbReference type="SMART" id="SM00180">
    <property type="entry name" value="EGF_Lam"/>
    <property type="match status" value="1"/>
</dbReference>
<name>A0AAV6YKZ9_ENGPU</name>
<dbReference type="PANTHER" id="PTHR10574:SF27">
    <property type="entry name" value="NETRIN-G2"/>
    <property type="match status" value="1"/>
</dbReference>
<comment type="caution">
    <text evidence="7">The sequence shown here is derived from an EMBL/GenBank/DDBJ whole genome shotgun (WGS) entry which is preliminary data.</text>
</comment>
<keyword evidence="3" id="KW-1015">Disulfide bond</keyword>
<sequence>MVSTTWSGGTSAVAEELVPLHQTSRVSSLTDCECYGHSSRCSFIDFLNVVTCVSCKHNTRGQHCQHCRLGFYRNVSAELEDENVCIRE</sequence>
<organism evidence="7 8">
    <name type="scientific">Engystomops pustulosus</name>
    <name type="common">Tungara frog</name>
    <name type="synonym">Physalaemus pustulosus</name>
    <dbReference type="NCBI Taxonomy" id="76066"/>
    <lineage>
        <taxon>Eukaryota</taxon>
        <taxon>Metazoa</taxon>
        <taxon>Chordata</taxon>
        <taxon>Craniata</taxon>
        <taxon>Vertebrata</taxon>
        <taxon>Euteleostomi</taxon>
        <taxon>Amphibia</taxon>
        <taxon>Batrachia</taxon>
        <taxon>Anura</taxon>
        <taxon>Neobatrachia</taxon>
        <taxon>Hyloidea</taxon>
        <taxon>Leptodactylidae</taxon>
        <taxon>Leiuperinae</taxon>
        <taxon>Engystomops</taxon>
    </lineage>
</organism>
<evidence type="ECO:0000259" key="6">
    <source>
        <dbReference type="PROSITE" id="PS01248"/>
    </source>
</evidence>
<evidence type="ECO:0000256" key="4">
    <source>
        <dbReference type="ARBA" id="ARBA00023180"/>
    </source>
</evidence>
<proteinExistence type="predicted"/>
<dbReference type="GO" id="GO:0009888">
    <property type="term" value="P:tissue development"/>
    <property type="evidence" value="ECO:0007669"/>
    <property type="project" value="TreeGrafter"/>
</dbReference>
<dbReference type="FunFam" id="2.10.25.10:FF:000439">
    <property type="entry name" value="Netrin G2"/>
    <property type="match status" value="1"/>
</dbReference>
<dbReference type="CDD" id="cd00055">
    <property type="entry name" value="EGF_Lam"/>
    <property type="match status" value="1"/>
</dbReference>
<dbReference type="InterPro" id="IPR050440">
    <property type="entry name" value="Laminin/Netrin_ECM"/>
</dbReference>
<feature type="domain" description="Laminin EGF-like" evidence="6">
    <location>
        <begin position="52"/>
        <end position="85"/>
    </location>
</feature>
<dbReference type="PROSITE" id="PS01248">
    <property type="entry name" value="EGF_LAM_1"/>
    <property type="match status" value="1"/>
</dbReference>
<dbReference type="EMBL" id="WNYA01094950">
    <property type="protein sequence ID" value="KAG8534681.1"/>
    <property type="molecule type" value="Genomic_DNA"/>
</dbReference>
<dbReference type="Gene3D" id="2.10.25.10">
    <property type="entry name" value="Laminin"/>
    <property type="match status" value="1"/>
</dbReference>
<evidence type="ECO:0000256" key="3">
    <source>
        <dbReference type="ARBA" id="ARBA00023157"/>
    </source>
</evidence>
<evidence type="ECO:0000313" key="8">
    <source>
        <dbReference type="Proteomes" id="UP000824782"/>
    </source>
</evidence>
<dbReference type="AlphaFoldDB" id="A0AAV6YKZ9"/>
<dbReference type="GO" id="GO:0007409">
    <property type="term" value="P:axonogenesis"/>
    <property type="evidence" value="ECO:0007669"/>
    <property type="project" value="TreeGrafter"/>
</dbReference>
<dbReference type="PANTHER" id="PTHR10574">
    <property type="entry name" value="NETRIN/LAMININ-RELATED"/>
    <property type="match status" value="1"/>
</dbReference>